<dbReference type="EMBL" id="BAAAYN010000044">
    <property type="protein sequence ID" value="GAA3393824.1"/>
    <property type="molecule type" value="Genomic_DNA"/>
</dbReference>
<dbReference type="InterPro" id="IPR017441">
    <property type="entry name" value="Protein_kinase_ATP_BS"/>
</dbReference>
<evidence type="ECO:0000256" key="1">
    <source>
        <dbReference type="ARBA" id="ARBA00012513"/>
    </source>
</evidence>
<feature type="region of interest" description="Disordered" evidence="11">
    <location>
        <begin position="458"/>
        <end position="486"/>
    </location>
</feature>
<evidence type="ECO:0000313" key="16">
    <source>
        <dbReference type="Proteomes" id="UP001501676"/>
    </source>
</evidence>
<dbReference type="Gene3D" id="3.30.200.20">
    <property type="entry name" value="Phosphorylase Kinase, domain 1"/>
    <property type="match status" value="1"/>
</dbReference>
<keyword evidence="2" id="KW-0723">Serine/threonine-protein kinase</keyword>
<evidence type="ECO:0000256" key="3">
    <source>
        <dbReference type="ARBA" id="ARBA00022679"/>
    </source>
</evidence>
<dbReference type="Proteomes" id="UP001501676">
    <property type="component" value="Unassembled WGS sequence"/>
</dbReference>
<evidence type="ECO:0000313" key="15">
    <source>
        <dbReference type="EMBL" id="GAA3393824.1"/>
    </source>
</evidence>
<dbReference type="PROSITE" id="PS00108">
    <property type="entry name" value="PROTEIN_KINASE_ST"/>
    <property type="match status" value="1"/>
</dbReference>
<feature type="compositionally biased region" description="Polar residues" evidence="11">
    <location>
        <begin position="530"/>
        <end position="562"/>
    </location>
</feature>
<feature type="domain" description="PASTA" evidence="14">
    <location>
        <begin position="363"/>
        <end position="429"/>
    </location>
</feature>
<comment type="catalytic activity">
    <reaction evidence="8">
        <text>L-threonyl-[protein] + ATP = O-phospho-L-threonyl-[protein] + ADP + H(+)</text>
        <dbReference type="Rhea" id="RHEA:46608"/>
        <dbReference type="Rhea" id="RHEA-COMP:11060"/>
        <dbReference type="Rhea" id="RHEA-COMP:11605"/>
        <dbReference type="ChEBI" id="CHEBI:15378"/>
        <dbReference type="ChEBI" id="CHEBI:30013"/>
        <dbReference type="ChEBI" id="CHEBI:30616"/>
        <dbReference type="ChEBI" id="CHEBI:61977"/>
        <dbReference type="ChEBI" id="CHEBI:456216"/>
        <dbReference type="EC" id="2.7.11.1"/>
    </reaction>
</comment>
<feature type="transmembrane region" description="Helical" evidence="12">
    <location>
        <begin position="336"/>
        <end position="356"/>
    </location>
</feature>
<dbReference type="CDD" id="cd14014">
    <property type="entry name" value="STKc_PknB_like"/>
    <property type="match status" value="1"/>
</dbReference>
<evidence type="ECO:0000256" key="10">
    <source>
        <dbReference type="PROSITE-ProRule" id="PRU10141"/>
    </source>
</evidence>
<feature type="compositionally biased region" description="Low complexity" evidence="11">
    <location>
        <begin position="584"/>
        <end position="600"/>
    </location>
</feature>
<dbReference type="NCBIfam" id="NF033483">
    <property type="entry name" value="PknB_PASTA_kin"/>
    <property type="match status" value="1"/>
</dbReference>
<evidence type="ECO:0000256" key="8">
    <source>
        <dbReference type="ARBA" id="ARBA00047899"/>
    </source>
</evidence>
<dbReference type="Pfam" id="PF03793">
    <property type="entry name" value="PASTA"/>
    <property type="match status" value="3"/>
</dbReference>
<feature type="compositionally biased region" description="Low complexity" evidence="11">
    <location>
        <begin position="563"/>
        <end position="575"/>
    </location>
</feature>
<keyword evidence="16" id="KW-1185">Reference proteome</keyword>
<dbReference type="RefSeq" id="WP_345731690.1">
    <property type="nucleotide sequence ID" value="NZ_BAAAYN010000044.1"/>
</dbReference>
<feature type="domain" description="Protein kinase" evidence="13">
    <location>
        <begin position="11"/>
        <end position="276"/>
    </location>
</feature>
<evidence type="ECO:0000256" key="5">
    <source>
        <dbReference type="ARBA" id="ARBA00022741"/>
    </source>
</evidence>
<feature type="domain" description="PASTA" evidence="14">
    <location>
        <begin position="496"/>
        <end position="561"/>
    </location>
</feature>
<evidence type="ECO:0000259" key="14">
    <source>
        <dbReference type="PROSITE" id="PS51178"/>
    </source>
</evidence>
<dbReference type="CDD" id="cd06577">
    <property type="entry name" value="PASTA_pknB"/>
    <property type="match status" value="3"/>
</dbReference>
<gene>
    <name evidence="15" type="primary">pknB_2</name>
    <name evidence="15" type="ORF">GCM10020369_60860</name>
</gene>
<dbReference type="Pfam" id="PF00069">
    <property type="entry name" value="Pkinase"/>
    <property type="match status" value="1"/>
</dbReference>
<comment type="caution">
    <text evidence="15">The sequence shown here is derived from an EMBL/GenBank/DDBJ whole genome shotgun (WGS) entry which is preliminary data.</text>
</comment>
<dbReference type="PANTHER" id="PTHR43289">
    <property type="entry name" value="MITOGEN-ACTIVATED PROTEIN KINASE KINASE KINASE 20-RELATED"/>
    <property type="match status" value="1"/>
</dbReference>
<keyword evidence="4" id="KW-0677">Repeat</keyword>
<proteinExistence type="predicted"/>
<keyword evidence="12" id="KW-0472">Membrane</keyword>
<dbReference type="PANTHER" id="PTHR43289:SF6">
    <property type="entry name" value="SERINE_THREONINE-PROTEIN KINASE NEKL-3"/>
    <property type="match status" value="1"/>
</dbReference>
<evidence type="ECO:0000256" key="2">
    <source>
        <dbReference type="ARBA" id="ARBA00022527"/>
    </source>
</evidence>
<name>A0ABP6T6W7_9ACTN</name>
<dbReference type="SMART" id="SM00740">
    <property type="entry name" value="PASTA"/>
    <property type="match status" value="3"/>
</dbReference>
<feature type="binding site" evidence="10">
    <location>
        <position position="40"/>
    </location>
    <ligand>
        <name>ATP</name>
        <dbReference type="ChEBI" id="CHEBI:30616"/>
    </ligand>
</feature>
<reference evidence="16" key="1">
    <citation type="journal article" date="2019" name="Int. J. Syst. Evol. Microbiol.">
        <title>The Global Catalogue of Microorganisms (GCM) 10K type strain sequencing project: providing services to taxonomists for standard genome sequencing and annotation.</title>
        <authorList>
            <consortium name="The Broad Institute Genomics Platform"/>
            <consortium name="The Broad Institute Genome Sequencing Center for Infectious Disease"/>
            <person name="Wu L."/>
            <person name="Ma J."/>
        </authorList>
    </citation>
    <scope>NUCLEOTIDE SEQUENCE [LARGE SCALE GENOMIC DNA]</scope>
    <source>
        <strain evidence="16">JCM 9458</strain>
    </source>
</reference>
<evidence type="ECO:0000259" key="13">
    <source>
        <dbReference type="PROSITE" id="PS50011"/>
    </source>
</evidence>
<protein>
    <recommendedName>
        <fullName evidence="1">non-specific serine/threonine protein kinase</fullName>
        <ecNumber evidence="1">2.7.11.1</ecNumber>
    </recommendedName>
</protein>
<dbReference type="InterPro" id="IPR005543">
    <property type="entry name" value="PASTA_dom"/>
</dbReference>
<dbReference type="PROSITE" id="PS00107">
    <property type="entry name" value="PROTEIN_KINASE_ATP"/>
    <property type="match status" value="1"/>
</dbReference>
<sequence>MTDARLFGGRYEIGNVLGYGGMAEVHMGRDHRLGRDVAIKVLRSDLARDPGFQARFRREAQNAAALNHPAIVSVYDTGEGNSGRDGVPLPFIVMEYVEGLTLKEVLGAEGHLMPQRALEIVADVCAALDFSHRHNIIHRDIKPGNVMLTPQGAVKVMDFGIARAITSASSQMTATSAVIGTAQYLSPEQARGETVDARSDVYSTGCLLYELLVGEPPFTGDNPVSVAYQHVREDPIPPSQRNPEVSATIDSIVLKAMAKNPAARYQSAGEMRADLLRAAAGRPVAATPVMGSNERTAVLGGGAATRVVPGAAAGGGYPTTTGGAVPDSAAGKRRSATIAVGILAVVALVAVVAFAASQFGGGGGKNVTVENVVGTLEALARKNLEAQNLEVQSKTVRSTAEQKGKVVEQTPAGGATAKEGDTVVISVGGGPEEVTVPDLTQTNEDGARVRLEQLKLEMKVEDDEDSDAPEGSVTRQNPKAGSKVPQGTEVTVYVSKANRVLVPDVKGLTYAEAKSKLEQAGFRVRRQETASDQAADTVISQSPGQATPQSRGTTITLTVSTGPASESPDPSPTTSDDPDPTEPTEPTESTDTTGTPGATPQRGTNSLVR</sequence>
<keyword evidence="3" id="KW-0808">Transferase</keyword>
<dbReference type="GO" id="GO:0016301">
    <property type="term" value="F:kinase activity"/>
    <property type="evidence" value="ECO:0007669"/>
    <property type="project" value="UniProtKB-KW"/>
</dbReference>
<dbReference type="EC" id="2.7.11.1" evidence="1"/>
<evidence type="ECO:0000256" key="6">
    <source>
        <dbReference type="ARBA" id="ARBA00022777"/>
    </source>
</evidence>
<keyword evidence="5 10" id="KW-0547">Nucleotide-binding</keyword>
<dbReference type="Gene3D" id="1.10.510.10">
    <property type="entry name" value="Transferase(Phosphotransferase) domain 1"/>
    <property type="match status" value="1"/>
</dbReference>
<keyword evidence="12" id="KW-0812">Transmembrane</keyword>
<evidence type="ECO:0000256" key="12">
    <source>
        <dbReference type="SAM" id="Phobius"/>
    </source>
</evidence>
<comment type="catalytic activity">
    <reaction evidence="9">
        <text>L-seryl-[protein] + ATP = O-phospho-L-seryl-[protein] + ADP + H(+)</text>
        <dbReference type="Rhea" id="RHEA:17989"/>
        <dbReference type="Rhea" id="RHEA-COMP:9863"/>
        <dbReference type="Rhea" id="RHEA-COMP:11604"/>
        <dbReference type="ChEBI" id="CHEBI:15378"/>
        <dbReference type="ChEBI" id="CHEBI:29999"/>
        <dbReference type="ChEBI" id="CHEBI:30616"/>
        <dbReference type="ChEBI" id="CHEBI:83421"/>
        <dbReference type="ChEBI" id="CHEBI:456216"/>
        <dbReference type="EC" id="2.7.11.1"/>
    </reaction>
</comment>
<evidence type="ECO:0000256" key="9">
    <source>
        <dbReference type="ARBA" id="ARBA00048679"/>
    </source>
</evidence>
<accession>A0ABP6T6W7</accession>
<dbReference type="PROSITE" id="PS51178">
    <property type="entry name" value="PASTA"/>
    <property type="match status" value="3"/>
</dbReference>
<keyword evidence="12" id="KW-1133">Transmembrane helix</keyword>
<dbReference type="InterPro" id="IPR008271">
    <property type="entry name" value="Ser/Thr_kinase_AS"/>
</dbReference>
<dbReference type="SUPFAM" id="SSF56112">
    <property type="entry name" value="Protein kinase-like (PK-like)"/>
    <property type="match status" value="1"/>
</dbReference>
<dbReference type="SMART" id="SM00220">
    <property type="entry name" value="S_TKc"/>
    <property type="match status" value="1"/>
</dbReference>
<feature type="region of interest" description="Disordered" evidence="11">
    <location>
        <begin position="524"/>
        <end position="609"/>
    </location>
</feature>
<dbReference type="InterPro" id="IPR011009">
    <property type="entry name" value="Kinase-like_dom_sf"/>
</dbReference>
<dbReference type="Gene3D" id="3.30.10.20">
    <property type="match status" value="3"/>
</dbReference>
<dbReference type="InterPro" id="IPR000719">
    <property type="entry name" value="Prot_kinase_dom"/>
</dbReference>
<keyword evidence="6 15" id="KW-0418">Kinase</keyword>
<keyword evidence="7 10" id="KW-0067">ATP-binding</keyword>
<feature type="domain" description="PASTA" evidence="14">
    <location>
        <begin position="430"/>
        <end position="495"/>
    </location>
</feature>
<dbReference type="SUPFAM" id="SSF54184">
    <property type="entry name" value="Penicillin-binding protein 2x (pbp-2x), c-terminal domain"/>
    <property type="match status" value="1"/>
</dbReference>
<dbReference type="PROSITE" id="PS50011">
    <property type="entry name" value="PROTEIN_KINASE_DOM"/>
    <property type="match status" value="1"/>
</dbReference>
<evidence type="ECO:0000256" key="11">
    <source>
        <dbReference type="SAM" id="MobiDB-lite"/>
    </source>
</evidence>
<evidence type="ECO:0000256" key="4">
    <source>
        <dbReference type="ARBA" id="ARBA00022737"/>
    </source>
</evidence>
<evidence type="ECO:0000256" key="7">
    <source>
        <dbReference type="ARBA" id="ARBA00022840"/>
    </source>
</evidence>
<organism evidence="15 16">
    <name type="scientific">Cryptosporangium minutisporangium</name>
    <dbReference type="NCBI Taxonomy" id="113569"/>
    <lineage>
        <taxon>Bacteria</taxon>
        <taxon>Bacillati</taxon>
        <taxon>Actinomycetota</taxon>
        <taxon>Actinomycetes</taxon>
        <taxon>Cryptosporangiales</taxon>
        <taxon>Cryptosporangiaceae</taxon>
        <taxon>Cryptosporangium</taxon>
    </lineage>
</organism>